<organism evidence="1 2">
    <name type="scientific">Triparma retinervis</name>
    <dbReference type="NCBI Taxonomy" id="2557542"/>
    <lineage>
        <taxon>Eukaryota</taxon>
        <taxon>Sar</taxon>
        <taxon>Stramenopiles</taxon>
        <taxon>Ochrophyta</taxon>
        <taxon>Bolidophyceae</taxon>
        <taxon>Parmales</taxon>
        <taxon>Triparmaceae</taxon>
        <taxon>Triparma</taxon>
    </lineage>
</organism>
<gene>
    <name evidence="1" type="ORF">TrRE_jg1388</name>
</gene>
<dbReference type="AlphaFoldDB" id="A0A9W7CGI9"/>
<dbReference type="Gene3D" id="2.160.10.10">
    <property type="entry name" value="Hexapeptide repeat proteins"/>
    <property type="match status" value="1"/>
</dbReference>
<dbReference type="Pfam" id="PF00132">
    <property type="entry name" value="Hexapep"/>
    <property type="match status" value="1"/>
</dbReference>
<sequence>MSSLRRILPTLTRRTFAGGPSELIGPSDRSSGHKLGKALRETGVAAKIAGGDEVFSIRRPLMSLLGSKPYVANDAFVAPSATVVGTAFIVDGSSVWYNAVVKGDCEEVKLGLKTAIQDRAVVNTVPKLETGFPAECTIGNWSVVGVNSVVTSSRIGDCCYIGEGSVVPAGCIIEDGVTLEAGTVLAAGSYLKSDTRWGGNPGALMEEGIDVRDENKDRAEQIALIAEDHMEEFLPYGNAYKHLEETVEEGEQIEGAK</sequence>
<accession>A0A9W7CGI9</accession>
<comment type="caution">
    <text evidence="1">The sequence shown here is derived from an EMBL/GenBank/DDBJ whole genome shotgun (WGS) entry which is preliminary data.</text>
</comment>
<name>A0A9W7CGI9_9STRA</name>
<dbReference type="InterPro" id="IPR011004">
    <property type="entry name" value="Trimer_LpxA-like_sf"/>
</dbReference>
<dbReference type="InterPro" id="IPR050484">
    <property type="entry name" value="Transf_Hexapept/Carb_Anhydrase"/>
</dbReference>
<evidence type="ECO:0000313" key="2">
    <source>
        <dbReference type="Proteomes" id="UP001165082"/>
    </source>
</evidence>
<dbReference type="SUPFAM" id="SSF51161">
    <property type="entry name" value="Trimeric LpxA-like enzymes"/>
    <property type="match status" value="1"/>
</dbReference>
<dbReference type="EMBL" id="BRXZ01000230">
    <property type="protein sequence ID" value="GMI07857.1"/>
    <property type="molecule type" value="Genomic_DNA"/>
</dbReference>
<dbReference type="Proteomes" id="UP001165082">
    <property type="component" value="Unassembled WGS sequence"/>
</dbReference>
<dbReference type="OrthoDB" id="25818at2759"/>
<dbReference type="InterPro" id="IPR001451">
    <property type="entry name" value="Hexapep"/>
</dbReference>
<proteinExistence type="predicted"/>
<reference evidence="1" key="1">
    <citation type="submission" date="2022-07" db="EMBL/GenBank/DDBJ databases">
        <title>Genome analysis of Parmales, a sister group of diatoms, reveals the evolutionary specialization of diatoms from phago-mixotrophs to photoautotrophs.</title>
        <authorList>
            <person name="Ban H."/>
            <person name="Sato S."/>
            <person name="Yoshikawa S."/>
            <person name="Kazumasa Y."/>
            <person name="Nakamura Y."/>
            <person name="Ichinomiya M."/>
            <person name="Saitoh K."/>
            <person name="Sato N."/>
            <person name="Blanc-Mathieu R."/>
            <person name="Endo H."/>
            <person name="Kuwata A."/>
            <person name="Ogata H."/>
        </authorList>
    </citation>
    <scope>NUCLEOTIDE SEQUENCE</scope>
</reference>
<keyword evidence="2" id="KW-1185">Reference proteome</keyword>
<dbReference type="PANTHER" id="PTHR13061">
    <property type="entry name" value="DYNACTIN SUBUNIT P25"/>
    <property type="match status" value="1"/>
</dbReference>
<evidence type="ECO:0000313" key="1">
    <source>
        <dbReference type="EMBL" id="GMI07857.1"/>
    </source>
</evidence>
<dbReference type="PANTHER" id="PTHR13061:SF29">
    <property type="entry name" value="GAMMA CARBONIC ANHYDRASE-LIKE 1, MITOCHONDRIAL-RELATED"/>
    <property type="match status" value="1"/>
</dbReference>
<evidence type="ECO:0008006" key="3">
    <source>
        <dbReference type="Google" id="ProtNLM"/>
    </source>
</evidence>
<protein>
    <recommendedName>
        <fullName evidence="3">Gamma carbonic anhydrase</fullName>
    </recommendedName>
</protein>